<dbReference type="InterPro" id="IPR013112">
    <property type="entry name" value="FAD-bd_8"/>
</dbReference>
<comment type="cofactor">
    <cofactor evidence="1">
        <name>FAD</name>
        <dbReference type="ChEBI" id="CHEBI:57692"/>
    </cofactor>
</comment>
<dbReference type="PANTHER" id="PTHR47354:SF8">
    <property type="entry name" value="1,2-PHENYLACETYL-COA EPOXIDASE, SUBUNIT E"/>
    <property type="match status" value="1"/>
</dbReference>
<evidence type="ECO:0000256" key="6">
    <source>
        <dbReference type="ARBA" id="ARBA00022723"/>
    </source>
</evidence>
<dbReference type="PANTHER" id="PTHR47354">
    <property type="entry name" value="NADH OXIDOREDUCTASE HCR"/>
    <property type="match status" value="1"/>
</dbReference>
<dbReference type="Pfam" id="PF01794">
    <property type="entry name" value="Ferric_reduct"/>
    <property type="match status" value="1"/>
</dbReference>
<dbReference type="Gene3D" id="3.40.50.80">
    <property type="entry name" value="Nucleotide-binding domain of ferredoxin-NADP reductase (FNR) module"/>
    <property type="match status" value="1"/>
</dbReference>
<dbReference type="SUPFAM" id="SSF63380">
    <property type="entry name" value="Riboflavin synthase domain-like"/>
    <property type="match status" value="1"/>
</dbReference>
<dbReference type="EMBL" id="VJVV01000005">
    <property type="protein sequence ID" value="TRO81818.1"/>
    <property type="molecule type" value="Genomic_DNA"/>
</dbReference>
<reference evidence="15 16" key="1">
    <citation type="submission" date="2019-07" db="EMBL/GenBank/DDBJ databases">
        <title>Insights of Desulfuromonas acetexigens electromicrobiology.</title>
        <authorList>
            <person name="Katuri K."/>
            <person name="Sapireddy V."/>
            <person name="Shaw D.R."/>
            <person name="Saikaly P."/>
        </authorList>
    </citation>
    <scope>NUCLEOTIDE SEQUENCE [LARGE SCALE GENOMIC DNA]</scope>
    <source>
        <strain evidence="15 16">2873</strain>
    </source>
</reference>
<evidence type="ECO:0000256" key="10">
    <source>
        <dbReference type="ARBA" id="ARBA00023004"/>
    </source>
</evidence>
<dbReference type="CDD" id="cd06198">
    <property type="entry name" value="FNR_like_3"/>
    <property type="match status" value="1"/>
</dbReference>
<dbReference type="PRINTS" id="PR00410">
    <property type="entry name" value="PHEHYDRXLASE"/>
</dbReference>
<dbReference type="AlphaFoldDB" id="A0A550JF39"/>
<dbReference type="InterPro" id="IPR001433">
    <property type="entry name" value="OxRdtase_FAD/NAD-bd"/>
</dbReference>
<dbReference type="RefSeq" id="WP_092057644.1">
    <property type="nucleotide sequence ID" value="NZ_FOJJ01000037.1"/>
</dbReference>
<dbReference type="GO" id="GO:0050660">
    <property type="term" value="F:flavin adenine dinucleotide binding"/>
    <property type="evidence" value="ECO:0007669"/>
    <property type="project" value="TreeGrafter"/>
</dbReference>
<evidence type="ECO:0000313" key="16">
    <source>
        <dbReference type="Proteomes" id="UP000317155"/>
    </source>
</evidence>
<evidence type="ECO:0000256" key="12">
    <source>
        <dbReference type="ARBA" id="ARBA00023136"/>
    </source>
</evidence>
<comment type="subcellular location">
    <subcellularLocation>
        <location evidence="2">Membrane</location>
        <topology evidence="2">Multi-pass membrane protein</topology>
    </subcellularLocation>
</comment>
<keyword evidence="11" id="KW-0411">Iron-sulfur</keyword>
<accession>A0A550JF39</accession>
<organism evidence="15 16">
    <name type="scientific">Trichloromonas acetexigens</name>
    <dbReference type="NCBI Taxonomy" id="38815"/>
    <lineage>
        <taxon>Bacteria</taxon>
        <taxon>Pseudomonadati</taxon>
        <taxon>Thermodesulfobacteriota</taxon>
        <taxon>Desulfuromonadia</taxon>
        <taxon>Desulfuromonadales</taxon>
        <taxon>Trichloromonadaceae</taxon>
        <taxon>Trichloromonas</taxon>
    </lineage>
</organism>
<feature type="transmembrane region" description="Helical" evidence="13">
    <location>
        <begin position="7"/>
        <end position="28"/>
    </location>
</feature>
<sequence length="438" mass="49251">MHPYLRATFWILLFLLLVQAPLFVLLLGPKPAGDGFWFDLSLALGFAVTAMMAIMFLLTARFQRATAPFGIDLVYYFHRLASIGAFAFATLHPLLLFHEEPGLLRVILAGTLPLHLWTGLVSWVAMAALMISSLWRKPLRIHYDAWRVVHVLLALTALLLAVAHIVAVGHYSATPWKTWLWLGIALSCVAVVIRVRLIKPVQLLRRPWRVTRVIKERGSSWTLELRPEGHGGFRYLPGQFAWLTLRSSPFAMREHPFSISSSADTPGVISFTIKELGDFTNRIGEIQAGEKAWIDGPYGTFSVDISRAPGYVFVAGGVGIAPIMSMLRTLAERGDLRPLLLFYAYHTWERVTFREELEALCQRLNLDIVYVLSEPPADWQGERGLLRDEVFARHLPDDRAVRECFICGPTPMIAVAETALARQGIPPTHIHSEIFDLV</sequence>
<dbReference type="InterPro" id="IPR013130">
    <property type="entry name" value="Fe3_Rdtase_TM_dom"/>
</dbReference>
<keyword evidence="3" id="KW-0285">Flavoprotein</keyword>
<dbReference type="GO" id="GO:0046872">
    <property type="term" value="F:metal ion binding"/>
    <property type="evidence" value="ECO:0007669"/>
    <property type="project" value="UniProtKB-KW"/>
</dbReference>
<feature type="transmembrane region" description="Helical" evidence="13">
    <location>
        <begin position="147"/>
        <end position="167"/>
    </location>
</feature>
<gene>
    <name evidence="15" type="ORF">FL622_08425</name>
</gene>
<dbReference type="Pfam" id="PF00175">
    <property type="entry name" value="NAD_binding_1"/>
    <property type="match status" value="1"/>
</dbReference>
<keyword evidence="6" id="KW-0479">Metal-binding</keyword>
<dbReference type="InterPro" id="IPR050415">
    <property type="entry name" value="MRET"/>
</dbReference>
<dbReference type="SUPFAM" id="SSF52343">
    <property type="entry name" value="Ferredoxin reductase-like, C-terminal NADP-linked domain"/>
    <property type="match status" value="1"/>
</dbReference>
<dbReference type="Proteomes" id="UP000317155">
    <property type="component" value="Unassembled WGS sequence"/>
</dbReference>
<dbReference type="PROSITE" id="PS51384">
    <property type="entry name" value="FAD_FR"/>
    <property type="match status" value="1"/>
</dbReference>
<evidence type="ECO:0000256" key="1">
    <source>
        <dbReference type="ARBA" id="ARBA00001974"/>
    </source>
</evidence>
<proteinExistence type="predicted"/>
<feature type="transmembrane region" description="Helical" evidence="13">
    <location>
        <begin position="114"/>
        <end position="135"/>
    </location>
</feature>
<evidence type="ECO:0000256" key="5">
    <source>
        <dbReference type="ARBA" id="ARBA00022714"/>
    </source>
</evidence>
<keyword evidence="7" id="KW-0274">FAD</keyword>
<keyword evidence="5" id="KW-0001">2Fe-2S</keyword>
<comment type="caution">
    <text evidence="15">The sequence shown here is derived from an EMBL/GenBank/DDBJ whole genome shotgun (WGS) entry which is preliminary data.</text>
</comment>
<name>A0A550JF39_9BACT</name>
<feature type="transmembrane region" description="Helical" evidence="13">
    <location>
        <begin position="73"/>
        <end position="94"/>
    </location>
</feature>
<feature type="transmembrane region" description="Helical" evidence="13">
    <location>
        <begin position="179"/>
        <end position="197"/>
    </location>
</feature>
<dbReference type="GO" id="GO:0016020">
    <property type="term" value="C:membrane"/>
    <property type="evidence" value="ECO:0007669"/>
    <property type="project" value="UniProtKB-SubCell"/>
</dbReference>
<evidence type="ECO:0000256" key="7">
    <source>
        <dbReference type="ARBA" id="ARBA00022827"/>
    </source>
</evidence>
<evidence type="ECO:0000259" key="14">
    <source>
        <dbReference type="PROSITE" id="PS51384"/>
    </source>
</evidence>
<evidence type="ECO:0000256" key="11">
    <source>
        <dbReference type="ARBA" id="ARBA00023014"/>
    </source>
</evidence>
<dbReference type="Gene3D" id="2.40.30.10">
    <property type="entry name" value="Translation factors"/>
    <property type="match status" value="1"/>
</dbReference>
<evidence type="ECO:0000256" key="13">
    <source>
        <dbReference type="SAM" id="Phobius"/>
    </source>
</evidence>
<dbReference type="InterPro" id="IPR017927">
    <property type="entry name" value="FAD-bd_FR_type"/>
</dbReference>
<feature type="domain" description="FAD-binding FR-type" evidence="14">
    <location>
        <begin position="203"/>
        <end position="304"/>
    </location>
</feature>
<evidence type="ECO:0000256" key="9">
    <source>
        <dbReference type="ARBA" id="ARBA00023002"/>
    </source>
</evidence>
<protein>
    <submittedName>
        <fullName evidence="15">Oxidoreductase</fullName>
    </submittedName>
</protein>
<keyword evidence="10" id="KW-0408">Iron</keyword>
<dbReference type="GO" id="GO:0016491">
    <property type="term" value="F:oxidoreductase activity"/>
    <property type="evidence" value="ECO:0007669"/>
    <property type="project" value="UniProtKB-KW"/>
</dbReference>
<dbReference type="Pfam" id="PF08022">
    <property type="entry name" value="FAD_binding_8"/>
    <property type="match status" value="1"/>
</dbReference>
<evidence type="ECO:0000256" key="3">
    <source>
        <dbReference type="ARBA" id="ARBA00022630"/>
    </source>
</evidence>
<dbReference type="InterPro" id="IPR017938">
    <property type="entry name" value="Riboflavin_synthase-like_b-brl"/>
</dbReference>
<dbReference type="InterPro" id="IPR039261">
    <property type="entry name" value="FNR_nucleotide-bd"/>
</dbReference>
<keyword evidence="4 13" id="KW-0812">Transmembrane</keyword>
<feature type="transmembrane region" description="Helical" evidence="13">
    <location>
        <begin position="40"/>
        <end position="61"/>
    </location>
</feature>
<keyword evidence="8 13" id="KW-1133">Transmembrane helix</keyword>
<evidence type="ECO:0000256" key="8">
    <source>
        <dbReference type="ARBA" id="ARBA00022989"/>
    </source>
</evidence>
<keyword evidence="16" id="KW-1185">Reference proteome</keyword>
<evidence type="ECO:0000256" key="4">
    <source>
        <dbReference type="ARBA" id="ARBA00022692"/>
    </source>
</evidence>
<keyword evidence="12 13" id="KW-0472">Membrane</keyword>
<dbReference type="GO" id="GO:0051537">
    <property type="term" value="F:2 iron, 2 sulfur cluster binding"/>
    <property type="evidence" value="ECO:0007669"/>
    <property type="project" value="UniProtKB-KW"/>
</dbReference>
<evidence type="ECO:0000313" key="15">
    <source>
        <dbReference type="EMBL" id="TRO81818.1"/>
    </source>
</evidence>
<keyword evidence="9" id="KW-0560">Oxidoreductase</keyword>
<dbReference type="OrthoDB" id="9786134at2"/>
<evidence type="ECO:0000256" key="2">
    <source>
        <dbReference type="ARBA" id="ARBA00004141"/>
    </source>
</evidence>